<accession>A0ABS4IJB1</accession>
<gene>
    <name evidence="2" type="ORF">J2Z83_002791</name>
</gene>
<comment type="caution">
    <text evidence="2">The sequence shown here is derived from an EMBL/GenBank/DDBJ whole genome shotgun (WGS) entry which is preliminary data.</text>
</comment>
<name>A0ABS4IJB1_9BACI</name>
<keyword evidence="3" id="KW-1185">Reference proteome</keyword>
<reference evidence="2 3" key="1">
    <citation type="submission" date="2021-03" db="EMBL/GenBank/DDBJ databases">
        <title>Genomic Encyclopedia of Type Strains, Phase IV (KMG-IV): sequencing the most valuable type-strain genomes for metagenomic binning, comparative biology and taxonomic classification.</title>
        <authorList>
            <person name="Goeker M."/>
        </authorList>
    </citation>
    <scope>NUCLEOTIDE SEQUENCE [LARGE SCALE GENOMIC DNA]</scope>
    <source>
        <strain evidence="2 3">DSM 25609</strain>
    </source>
</reference>
<dbReference type="EMBL" id="JAGGKX010000015">
    <property type="protein sequence ID" value="MBP1970655.1"/>
    <property type="molecule type" value="Genomic_DNA"/>
</dbReference>
<dbReference type="Pfam" id="PF13349">
    <property type="entry name" value="DUF4097"/>
    <property type="match status" value="1"/>
</dbReference>
<evidence type="ECO:0000259" key="1">
    <source>
        <dbReference type="Pfam" id="PF13349"/>
    </source>
</evidence>
<evidence type="ECO:0000313" key="2">
    <source>
        <dbReference type="EMBL" id="MBP1970655.1"/>
    </source>
</evidence>
<dbReference type="RefSeq" id="WP_209463765.1">
    <property type="nucleotide sequence ID" value="NZ_CP110224.1"/>
</dbReference>
<evidence type="ECO:0000313" key="3">
    <source>
        <dbReference type="Proteomes" id="UP001519345"/>
    </source>
</evidence>
<sequence>MGNVKKVAVVALLLLLIGGLGSIFTFNFNERTAIAETKTADTDNITAIDIRMNNEKVIIKPTEEPQARIELTGNEANDDKTELSVKENGNTLSIETTKQREKLFQFFSWGGAMTLTVYLPEKSYESLVVDIDNGSFQAEQLTIEDINASTNNGEIAMADITAGTVNVHSNNGKIKLDHVAGEINGKTNNGAISLVTEGLERSIDFDTDNGSITIQTDEEPTNAVLDVRVDNGKINIFGDSDWDTVIGNGDNQIKLTTNNGSITVEK</sequence>
<organism evidence="2 3">
    <name type="scientific">Virgibacillus natechei</name>
    <dbReference type="NCBI Taxonomy" id="1216297"/>
    <lineage>
        <taxon>Bacteria</taxon>
        <taxon>Bacillati</taxon>
        <taxon>Bacillota</taxon>
        <taxon>Bacilli</taxon>
        <taxon>Bacillales</taxon>
        <taxon>Bacillaceae</taxon>
        <taxon>Virgibacillus</taxon>
    </lineage>
</organism>
<dbReference type="InterPro" id="IPR025164">
    <property type="entry name" value="Toastrack_DUF4097"/>
</dbReference>
<protein>
    <submittedName>
        <fullName evidence="2">DUF4097 and DUF4098 domain-containing protein YvlB</fullName>
    </submittedName>
</protein>
<proteinExistence type="predicted"/>
<feature type="domain" description="DUF4097" evidence="1">
    <location>
        <begin position="45"/>
        <end position="179"/>
    </location>
</feature>
<dbReference type="Proteomes" id="UP001519345">
    <property type="component" value="Unassembled WGS sequence"/>
</dbReference>